<sequence length="75" mass="8465">MYIEHVNDKNHGRGNDGGSWNDVWLWNRNDAGYLPKIYNEGEPQIAPEKCSVDDIEAPGIDKPTWPSAVETSHTK</sequence>
<reference evidence="2 3" key="1">
    <citation type="submission" date="2014-04" db="EMBL/GenBank/DDBJ databases">
        <title>Evolutionary Origins and Diversification of the Mycorrhizal Mutualists.</title>
        <authorList>
            <consortium name="DOE Joint Genome Institute"/>
            <consortium name="Mycorrhizal Genomics Consortium"/>
            <person name="Kohler A."/>
            <person name="Kuo A."/>
            <person name="Nagy L.G."/>
            <person name="Floudas D."/>
            <person name="Copeland A."/>
            <person name="Barry K.W."/>
            <person name="Cichocki N."/>
            <person name="Veneault-Fourrey C."/>
            <person name="LaButti K."/>
            <person name="Lindquist E.A."/>
            <person name="Lipzen A."/>
            <person name="Lundell T."/>
            <person name="Morin E."/>
            <person name="Murat C."/>
            <person name="Riley R."/>
            <person name="Ohm R."/>
            <person name="Sun H."/>
            <person name="Tunlid A."/>
            <person name="Henrissat B."/>
            <person name="Grigoriev I.V."/>
            <person name="Hibbett D.S."/>
            <person name="Martin F."/>
        </authorList>
    </citation>
    <scope>NUCLEOTIDE SEQUENCE [LARGE SCALE GENOMIC DNA]</scope>
    <source>
        <strain evidence="2 3">Koide BX008</strain>
    </source>
</reference>
<feature type="region of interest" description="Disordered" evidence="1">
    <location>
        <begin position="55"/>
        <end position="75"/>
    </location>
</feature>
<evidence type="ECO:0000313" key="2">
    <source>
        <dbReference type="EMBL" id="KIL53901.1"/>
    </source>
</evidence>
<keyword evidence="3" id="KW-1185">Reference proteome</keyword>
<accession>A0A0C2WBE3</accession>
<evidence type="ECO:0000256" key="1">
    <source>
        <dbReference type="SAM" id="MobiDB-lite"/>
    </source>
</evidence>
<dbReference type="EMBL" id="KN819146">
    <property type="protein sequence ID" value="KIL53901.1"/>
    <property type="molecule type" value="Genomic_DNA"/>
</dbReference>
<name>A0A0C2WBE3_AMAMK</name>
<protein>
    <submittedName>
        <fullName evidence="2">Uncharacterized protein</fullName>
    </submittedName>
</protein>
<gene>
    <name evidence="2" type="ORF">M378DRAFT_174532</name>
</gene>
<proteinExistence type="predicted"/>
<dbReference type="Proteomes" id="UP000054549">
    <property type="component" value="Unassembled WGS sequence"/>
</dbReference>
<dbReference type="HOGENOM" id="CLU_2670598_0_0_1"/>
<organism evidence="2 3">
    <name type="scientific">Amanita muscaria (strain Koide BX008)</name>
    <dbReference type="NCBI Taxonomy" id="946122"/>
    <lineage>
        <taxon>Eukaryota</taxon>
        <taxon>Fungi</taxon>
        <taxon>Dikarya</taxon>
        <taxon>Basidiomycota</taxon>
        <taxon>Agaricomycotina</taxon>
        <taxon>Agaricomycetes</taxon>
        <taxon>Agaricomycetidae</taxon>
        <taxon>Agaricales</taxon>
        <taxon>Pluteineae</taxon>
        <taxon>Amanitaceae</taxon>
        <taxon>Amanita</taxon>
    </lineage>
</organism>
<evidence type="ECO:0000313" key="3">
    <source>
        <dbReference type="Proteomes" id="UP000054549"/>
    </source>
</evidence>
<dbReference type="AlphaFoldDB" id="A0A0C2WBE3"/>
<dbReference type="InParanoid" id="A0A0C2WBE3"/>